<comment type="caution">
    <text evidence="2">The sequence shown here is derived from an EMBL/GenBank/DDBJ whole genome shotgun (WGS) entry which is preliminary data.</text>
</comment>
<feature type="domain" description="GST N-terminal" evidence="1">
    <location>
        <begin position="1"/>
        <end position="82"/>
    </location>
</feature>
<dbReference type="PROSITE" id="PS50404">
    <property type="entry name" value="GST_NTER"/>
    <property type="match status" value="1"/>
</dbReference>
<reference evidence="2" key="1">
    <citation type="submission" date="2019-08" db="EMBL/GenBank/DDBJ databases">
        <title>The genome of the North American firefly Photinus pyralis.</title>
        <authorList>
            <consortium name="Photinus pyralis genome working group"/>
            <person name="Fallon T.R."/>
            <person name="Sander Lower S.E."/>
            <person name="Weng J.-K."/>
        </authorList>
    </citation>
    <scope>NUCLEOTIDE SEQUENCE</scope>
    <source>
        <strain evidence="2">TRF0915ILg1</strain>
        <tissue evidence="2">Whole body</tissue>
    </source>
</reference>
<dbReference type="OrthoDB" id="2309723at2759"/>
<dbReference type="SFLD" id="SFLDG00358">
    <property type="entry name" value="Main_(cytGST)"/>
    <property type="match status" value="1"/>
</dbReference>
<evidence type="ECO:0000313" key="3">
    <source>
        <dbReference type="Proteomes" id="UP000801492"/>
    </source>
</evidence>
<proteinExistence type="predicted"/>
<dbReference type="InterPro" id="IPR004045">
    <property type="entry name" value="Glutathione_S-Trfase_N"/>
</dbReference>
<dbReference type="Gene3D" id="3.40.30.10">
    <property type="entry name" value="Glutaredoxin"/>
    <property type="match status" value="1"/>
</dbReference>
<dbReference type="Pfam" id="PF13417">
    <property type="entry name" value="GST_N_3"/>
    <property type="match status" value="1"/>
</dbReference>
<dbReference type="PANTHER" id="PTHR43969:SF9">
    <property type="entry name" value="GLUTATHIONE S TRANSFERASE D10, ISOFORM A-RELATED"/>
    <property type="match status" value="1"/>
</dbReference>
<dbReference type="InterPro" id="IPR036282">
    <property type="entry name" value="Glutathione-S-Trfase_C_sf"/>
</dbReference>
<protein>
    <recommendedName>
        <fullName evidence="1">GST N-terminal domain-containing protein</fullName>
    </recommendedName>
</protein>
<dbReference type="GO" id="GO:0006749">
    <property type="term" value="P:glutathione metabolic process"/>
    <property type="evidence" value="ECO:0007669"/>
    <property type="project" value="TreeGrafter"/>
</dbReference>
<organism evidence="2 3">
    <name type="scientific">Ignelater luminosus</name>
    <name type="common">Cucubano</name>
    <name type="synonym">Pyrophorus luminosus</name>
    <dbReference type="NCBI Taxonomy" id="2038154"/>
    <lineage>
        <taxon>Eukaryota</taxon>
        <taxon>Metazoa</taxon>
        <taxon>Ecdysozoa</taxon>
        <taxon>Arthropoda</taxon>
        <taxon>Hexapoda</taxon>
        <taxon>Insecta</taxon>
        <taxon>Pterygota</taxon>
        <taxon>Neoptera</taxon>
        <taxon>Endopterygota</taxon>
        <taxon>Coleoptera</taxon>
        <taxon>Polyphaga</taxon>
        <taxon>Elateriformia</taxon>
        <taxon>Elateroidea</taxon>
        <taxon>Elateridae</taxon>
        <taxon>Agrypninae</taxon>
        <taxon>Pyrophorini</taxon>
        <taxon>Ignelater</taxon>
    </lineage>
</organism>
<dbReference type="InterPro" id="IPR040079">
    <property type="entry name" value="Glutathione_S-Trfase"/>
</dbReference>
<name>A0A8K0CLN6_IGNLU</name>
<sequence>MAPKLYMTDVSPSVRSVLLTAKTLNVKLEKVYIDMMGGDHLSPAFLKMNPQHTVPTLVDGDVVIWDSHAIMIYLVHKYSPNDNSLYPVDPYKRAEIDQILFFNSGVLFPPFRKAV</sequence>
<keyword evidence="3" id="KW-1185">Reference proteome</keyword>
<evidence type="ECO:0000259" key="1">
    <source>
        <dbReference type="PROSITE" id="PS50404"/>
    </source>
</evidence>
<dbReference type="SUPFAM" id="SSF52833">
    <property type="entry name" value="Thioredoxin-like"/>
    <property type="match status" value="1"/>
</dbReference>
<dbReference type="CDD" id="cd03045">
    <property type="entry name" value="GST_N_Delta_Epsilon"/>
    <property type="match status" value="1"/>
</dbReference>
<dbReference type="Gene3D" id="1.20.1050.10">
    <property type="match status" value="1"/>
</dbReference>
<accession>A0A8K0CLN6</accession>
<dbReference type="EMBL" id="VTPC01074609">
    <property type="protein sequence ID" value="KAF2888709.1"/>
    <property type="molecule type" value="Genomic_DNA"/>
</dbReference>
<dbReference type="Proteomes" id="UP000801492">
    <property type="component" value="Unassembled WGS sequence"/>
</dbReference>
<dbReference type="PANTHER" id="PTHR43969">
    <property type="entry name" value="GLUTATHIONE S TRANSFERASE D10, ISOFORM A-RELATED"/>
    <property type="match status" value="1"/>
</dbReference>
<dbReference type="InterPro" id="IPR036249">
    <property type="entry name" value="Thioredoxin-like_sf"/>
</dbReference>
<dbReference type="SUPFAM" id="SSF47616">
    <property type="entry name" value="GST C-terminal domain-like"/>
    <property type="match status" value="1"/>
</dbReference>
<dbReference type="GO" id="GO:0004364">
    <property type="term" value="F:glutathione transferase activity"/>
    <property type="evidence" value="ECO:0007669"/>
    <property type="project" value="TreeGrafter"/>
</dbReference>
<evidence type="ECO:0000313" key="2">
    <source>
        <dbReference type="EMBL" id="KAF2888709.1"/>
    </source>
</evidence>
<feature type="non-terminal residue" evidence="2">
    <location>
        <position position="1"/>
    </location>
</feature>
<dbReference type="FunFam" id="3.40.30.10:FF:000034">
    <property type="entry name" value="glutathione S-transferase 1"/>
    <property type="match status" value="1"/>
</dbReference>
<dbReference type="AlphaFoldDB" id="A0A8K0CLN6"/>
<dbReference type="SFLD" id="SFLDS00019">
    <property type="entry name" value="Glutathione_Transferase_(cytos"/>
    <property type="match status" value="1"/>
</dbReference>
<gene>
    <name evidence="2" type="ORF">ILUMI_17464</name>
</gene>